<evidence type="ECO:0000256" key="1">
    <source>
        <dbReference type="ARBA" id="ARBA00006484"/>
    </source>
</evidence>
<dbReference type="GO" id="GO:0016491">
    <property type="term" value="F:oxidoreductase activity"/>
    <property type="evidence" value="ECO:0007669"/>
    <property type="project" value="UniProtKB-KW"/>
</dbReference>
<organism evidence="5 6">
    <name type="scientific">Actinokineospora bangkokensis</name>
    <dbReference type="NCBI Taxonomy" id="1193682"/>
    <lineage>
        <taxon>Bacteria</taxon>
        <taxon>Bacillati</taxon>
        <taxon>Actinomycetota</taxon>
        <taxon>Actinomycetes</taxon>
        <taxon>Pseudonocardiales</taxon>
        <taxon>Pseudonocardiaceae</taxon>
        <taxon>Actinokineospora</taxon>
    </lineage>
</organism>
<proteinExistence type="inferred from homology"/>
<dbReference type="PROSITE" id="PS00061">
    <property type="entry name" value="ADH_SHORT"/>
    <property type="match status" value="1"/>
</dbReference>
<dbReference type="EMBL" id="MKQR01000026">
    <property type="protein sequence ID" value="OLR90450.1"/>
    <property type="molecule type" value="Genomic_DNA"/>
</dbReference>
<dbReference type="PANTHER" id="PTHR43391">
    <property type="entry name" value="RETINOL DEHYDROGENASE-RELATED"/>
    <property type="match status" value="1"/>
</dbReference>
<dbReference type="Proteomes" id="UP000186040">
    <property type="component" value="Unassembled WGS sequence"/>
</dbReference>
<dbReference type="InterPro" id="IPR036291">
    <property type="entry name" value="NAD(P)-bd_dom_sf"/>
</dbReference>
<keyword evidence="6" id="KW-1185">Reference proteome</keyword>
<dbReference type="SUPFAM" id="SSF51735">
    <property type="entry name" value="NAD(P)-binding Rossmann-fold domains"/>
    <property type="match status" value="1"/>
</dbReference>
<dbReference type="STRING" id="1193682.BJP25_27790"/>
<keyword evidence="2" id="KW-0560">Oxidoreductase</keyword>
<feature type="domain" description="Ketoreductase" evidence="4">
    <location>
        <begin position="7"/>
        <end position="192"/>
    </location>
</feature>
<dbReference type="OrthoDB" id="4690547at2"/>
<dbReference type="RefSeq" id="WP_075977123.1">
    <property type="nucleotide sequence ID" value="NZ_MKQR01000026.1"/>
</dbReference>
<dbReference type="PRINTS" id="PR00081">
    <property type="entry name" value="GDHRDH"/>
</dbReference>
<evidence type="ECO:0000313" key="6">
    <source>
        <dbReference type="Proteomes" id="UP000186040"/>
    </source>
</evidence>
<sequence length="274" mass="29018">MKSFAGKVAVVTGAGSGIGRELVFGLLKEGASVAASDIDEAGLKETVDKAGAGDRVRAYKLDVADRDAIYAHAEQVVADFGGVDVVFNNAGVAMKGSVREMSDEDLKWIMDIDFWGVVHGTRAFLPHLIARGGGHVVNTSSVFGFIGVPTQSAYNAAKFAVRGFTEAFRQEMVVERTGVEVTCVHPGGIKTNISKNGRVSNPADAKAFAKSIDQVAMTSPEKAAQVILSGVKKNKARVLVGPDAYLLDALPRLLGSLYQPLVLRGTKRTLTRGK</sequence>
<dbReference type="Pfam" id="PF00106">
    <property type="entry name" value="adh_short"/>
    <property type="match status" value="1"/>
</dbReference>
<evidence type="ECO:0000256" key="3">
    <source>
        <dbReference type="RuleBase" id="RU000363"/>
    </source>
</evidence>
<dbReference type="InterPro" id="IPR020904">
    <property type="entry name" value="Sc_DH/Rdtase_CS"/>
</dbReference>
<dbReference type="PANTHER" id="PTHR43391:SF82">
    <property type="entry name" value="OXIDOREDUCTASE SADH-RELATED"/>
    <property type="match status" value="1"/>
</dbReference>
<accession>A0A1Q9LEJ2</accession>
<comment type="similarity">
    <text evidence="1 3">Belongs to the short-chain dehydrogenases/reductases (SDR) family.</text>
</comment>
<protein>
    <submittedName>
        <fullName evidence="5">Acetoin dehydrogenase</fullName>
    </submittedName>
</protein>
<dbReference type="Gene3D" id="3.40.50.720">
    <property type="entry name" value="NAD(P)-binding Rossmann-like Domain"/>
    <property type="match status" value="1"/>
</dbReference>
<evidence type="ECO:0000259" key="4">
    <source>
        <dbReference type="SMART" id="SM00822"/>
    </source>
</evidence>
<gene>
    <name evidence="5" type="ORF">BJP25_27790</name>
</gene>
<dbReference type="PRINTS" id="PR00080">
    <property type="entry name" value="SDRFAMILY"/>
</dbReference>
<reference evidence="5 6" key="1">
    <citation type="submission" date="2016-10" db="EMBL/GenBank/DDBJ databases">
        <title>The Draft Genome Sequence of Actinokineospora bangkokensis 44EHWT reveals the biosynthetic pathway of antifungal compounds Thailandins with unusual extender unit butylmalonyl-CoA.</title>
        <authorList>
            <person name="Greule A."/>
            <person name="Intra B."/>
            <person name="Flemming S."/>
            <person name="Rommel M.G."/>
            <person name="Panbangred W."/>
            <person name="Bechthold A."/>
        </authorList>
    </citation>
    <scope>NUCLEOTIDE SEQUENCE [LARGE SCALE GENOMIC DNA]</scope>
    <source>
        <strain evidence="5 6">44EHW</strain>
    </source>
</reference>
<dbReference type="AlphaFoldDB" id="A0A1Q9LEJ2"/>
<dbReference type="SMART" id="SM00822">
    <property type="entry name" value="PKS_KR"/>
    <property type="match status" value="1"/>
</dbReference>
<dbReference type="FunFam" id="3.40.50.720:FF:000084">
    <property type="entry name" value="Short-chain dehydrogenase reductase"/>
    <property type="match status" value="1"/>
</dbReference>
<comment type="caution">
    <text evidence="5">The sequence shown here is derived from an EMBL/GenBank/DDBJ whole genome shotgun (WGS) entry which is preliminary data.</text>
</comment>
<evidence type="ECO:0000313" key="5">
    <source>
        <dbReference type="EMBL" id="OLR90450.1"/>
    </source>
</evidence>
<evidence type="ECO:0000256" key="2">
    <source>
        <dbReference type="ARBA" id="ARBA00023002"/>
    </source>
</evidence>
<dbReference type="InterPro" id="IPR057326">
    <property type="entry name" value="KR_dom"/>
</dbReference>
<dbReference type="InterPro" id="IPR002347">
    <property type="entry name" value="SDR_fam"/>
</dbReference>
<name>A0A1Q9LEJ2_9PSEU</name>